<dbReference type="AlphaFoldDB" id="H3GMD1"/>
<dbReference type="Gene3D" id="3.30.420.10">
    <property type="entry name" value="Ribonuclease H-like superfamily/Ribonuclease H"/>
    <property type="match status" value="1"/>
</dbReference>
<dbReference type="EMBL" id="DS566022">
    <property type="status" value="NOT_ANNOTATED_CDS"/>
    <property type="molecule type" value="Genomic_DNA"/>
</dbReference>
<evidence type="ECO:0000313" key="1">
    <source>
        <dbReference type="EnsemblProtists" id="Phyra77643"/>
    </source>
</evidence>
<name>H3GMD1_PHYRM</name>
<dbReference type="eggNOG" id="ENOG502QQNW">
    <property type="taxonomic scope" value="Eukaryota"/>
</dbReference>
<proteinExistence type="predicted"/>
<dbReference type="VEuPathDB" id="FungiDB:KRP22_7860"/>
<dbReference type="EnsemblProtists" id="Phyra77643">
    <property type="protein sequence ID" value="Phyra77643"/>
    <property type="gene ID" value="Phyra77643"/>
</dbReference>
<reference evidence="2" key="1">
    <citation type="journal article" date="2006" name="Science">
        <title>Phytophthora genome sequences uncover evolutionary origins and mechanisms of pathogenesis.</title>
        <authorList>
            <person name="Tyler B.M."/>
            <person name="Tripathy S."/>
            <person name="Zhang X."/>
            <person name="Dehal P."/>
            <person name="Jiang R.H."/>
            <person name="Aerts A."/>
            <person name="Arredondo F.D."/>
            <person name="Baxter L."/>
            <person name="Bensasson D."/>
            <person name="Beynon J.L."/>
            <person name="Chapman J."/>
            <person name="Damasceno C.M."/>
            <person name="Dorrance A.E."/>
            <person name="Dou D."/>
            <person name="Dickerman A.W."/>
            <person name="Dubchak I.L."/>
            <person name="Garbelotto M."/>
            <person name="Gijzen M."/>
            <person name="Gordon S.G."/>
            <person name="Govers F."/>
            <person name="Grunwald N.J."/>
            <person name="Huang W."/>
            <person name="Ivors K.L."/>
            <person name="Jones R.W."/>
            <person name="Kamoun S."/>
            <person name="Krampis K."/>
            <person name="Lamour K.H."/>
            <person name="Lee M.K."/>
            <person name="McDonald W.H."/>
            <person name="Medina M."/>
            <person name="Meijer H.J."/>
            <person name="Nordberg E.K."/>
            <person name="Maclean D.J."/>
            <person name="Ospina-Giraldo M.D."/>
            <person name="Morris P.F."/>
            <person name="Phuntumart V."/>
            <person name="Putnam N.H."/>
            <person name="Rash S."/>
            <person name="Rose J.K."/>
            <person name="Sakihama Y."/>
            <person name="Salamov A.A."/>
            <person name="Savidor A."/>
            <person name="Scheuring C.F."/>
            <person name="Smith B.M."/>
            <person name="Sobral B.W."/>
            <person name="Terry A."/>
            <person name="Torto-Alalibo T.A."/>
            <person name="Win J."/>
            <person name="Xu Z."/>
            <person name="Zhang H."/>
            <person name="Grigoriev I.V."/>
            <person name="Rokhsar D.S."/>
            <person name="Boore J.L."/>
        </authorList>
    </citation>
    <scope>NUCLEOTIDE SEQUENCE [LARGE SCALE GENOMIC DNA]</scope>
    <source>
        <strain evidence="2">Pr102</strain>
    </source>
</reference>
<accession>H3GMD1</accession>
<reference evidence="1" key="2">
    <citation type="submission" date="2015-06" db="UniProtKB">
        <authorList>
            <consortium name="EnsemblProtists"/>
        </authorList>
    </citation>
    <scope>IDENTIFICATION</scope>
    <source>
        <strain evidence="1">Pr102</strain>
    </source>
</reference>
<dbReference type="PANTHER" id="PTHR47169">
    <property type="entry name" value="OS01G0541250 PROTEIN"/>
    <property type="match status" value="1"/>
</dbReference>
<sequence>MSLRSTRTSWPQGWNIRMYCQPPNSPDLNVLDLGLFAALQALQYQVVIRGVDELIDAVEAAYEELSETTQDNIFLTLQNCMICTLRDSGGNQYKLPHMGREKLRKKGLLPRSLSCPPDAVSAALDVLREAGHPSVLLFDFDLE</sequence>
<evidence type="ECO:0008006" key="3">
    <source>
        <dbReference type="Google" id="ProtNLM"/>
    </source>
</evidence>
<dbReference type="InParanoid" id="H3GMD1"/>
<dbReference type="HOGENOM" id="CLU_1809995_0_0_1"/>
<evidence type="ECO:0000313" key="2">
    <source>
        <dbReference type="Proteomes" id="UP000005238"/>
    </source>
</evidence>
<dbReference type="InterPro" id="IPR036397">
    <property type="entry name" value="RNaseH_sf"/>
</dbReference>
<dbReference type="OMA" id="FECDRET"/>
<dbReference type="Proteomes" id="UP000005238">
    <property type="component" value="Unassembled WGS sequence"/>
</dbReference>
<organism evidence="1 2">
    <name type="scientific">Phytophthora ramorum</name>
    <name type="common">Sudden oak death agent</name>
    <dbReference type="NCBI Taxonomy" id="164328"/>
    <lineage>
        <taxon>Eukaryota</taxon>
        <taxon>Sar</taxon>
        <taxon>Stramenopiles</taxon>
        <taxon>Oomycota</taxon>
        <taxon>Peronosporomycetes</taxon>
        <taxon>Peronosporales</taxon>
        <taxon>Peronosporaceae</taxon>
        <taxon>Phytophthora</taxon>
    </lineage>
</organism>
<dbReference type="PANTHER" id="PTHR47169:SF2">
    <property type="entry name" value="OS01G0541250 PROTEIN"/>
    <property type="match status" value="1"/>
</dbReference>
<protein>
    <recommendedName>
        <fullName evidence="3">Tc1-like transposase DDE domain-containing protein</fullName>
    </recommendedName>
</protein>
<dbReference type="VEuPathDB" id="FungiDB:KRP23_2181"/>
<keyword evidence="2" id="KW-1185">Reference proteome</keyword>
<dbReference type="GO" id="GO:0003676">
    <property type="term" value="F:nucleic acid binding"/>
    <property type="evidence" value="ECO:0007669"/>
    <property type="project" value="InterPro"/>
</dbReference>